<evidence type="ECO:0000313" key="2">
    <source>
        <dbReference type="Proteomes" id="UP001219355"/>
    </source>
</evidence>
<gene>
    <name evidence="1" type="ORF">PRK78_000516</name>
</gene>
<dbReference type="PANTHER" id="PTHR31591:SF5">
    <property type="entry name" value="DOLICHOL-PHOSPHATE MANNOSYLTRANSFERASE"/>
    <property type="match status" value="1"/>
</dbReference>
<dbReference type="Gene3D" id="3.40.50.1820">
    <property type="entry name" value="alpha/beta hydrolase"/>
    <property type="match status" value="1"/>
</dbReference>
<proteinExistence type="predicted"/>
<reference evidence="1" key="1">
    <citation type="submission" date="2023-03" db="EMBL/GenBank/DDBJ databases">
        <title>Emydomyces testavorans Genome Sequence.</title>
        <authorList>
            <person name="Hoyer L."/>
        </authorList>
    </citation>
    <scope>NUCLEOTIDE SEQUENCE</scope>
    <source>
        <strain evidence="1">16-2883</strain>
    </source>
</reference>
<dbReference type="EMBL" id="CP120627">
    <property type="protein sequence ID" value="WEW55088.1"/>
    <property type="molecule type" value="Genomic_DNA"/>
</dbReference>
<dbReference type="Proteomes" id="UP001219355">
    <property type="component" value="Chromosome 1"/>
</dbReference>
<dbReference type="AlphaFoldDB" id="A0AAF0DB78"/>
<protein>
    <recommendedName>
        <fullName evidence="3">Esterase</fullName>
    </recommendedName>
</protein>
<dbReference type="PANTHER" id="PTHR31591">
    <property type="entry name" value="UPF0613 PROTEIN PB24D3.06C"/>
    <property type="match status" value="1"/>
</dbReference>
<name>A0AAF0DB78_9EURO</name>
<accession>A0AAF0DB78</accession>
<dbReference type="Pfam" id="PF08538">
    <property type="entry name" value="DUF1749"/>
    <property type="match status" value="1"/>
</dbReference>
<sequence length="333" mass="36477">MDEVFVPRASPGILHHYSEGLCAFEYGDSDPKYKPHSLLFIAGLSDGLGTVPFINDLVKALEPTNWSVFSVLLSSSYGGWGLGSLDKDVEEIARCVEYVRAYKAAQCQDTDGKITLMGHSTGSQDVLHYLYSSNPLQAKRLQVDGAILQAPVSDRENLLNCLRSSDVMTKEYNELVDLAKKNIASGGKNITLPLASTSSIGFPSDVPISSHRFLSLASPDSPESPLEDDLFSSDLSDERLQRTFGAIGSRGILKNSLLVLPSGADEFVPSWVNKEKLLERWEQATKQVVGSRDIWDVNSGIVTGAQHSPSGPDQENPRKELVYKVEKYLNNLV</sequence>
<evidence type="ECO:0008006" key="3">
    <source>
        <dbReference type="Google" id="ProtNLM"/>
    </source>
</evidence>
<dbReference type="InterPro" id="IPR029058">
    <property type="entry name" value="AB_hydrolase_fold"/>
</dbReference>
<dbReference type="SUPFAM" id="SSF53474">
    <property type="entry name" value="alpha/beta-Hydrolases"/>
    <property type="match status" value="1"/>
</dbReference>
<keyword evidence="2" id="KW-1185">Reference proteome</keyword>
<organism evidence="1 2">
    <name type="scientific">Emydomyces testavorans</name>
    <dbReference type="NCBI Taxonomy" id="2070801"/>
    <lineage>
        <taxon>Eukaryota</taxon>
        <taxon>Fungi</taxon>
        <taxon>Dikarya</taxon>
        <taxon>Ascomycota</taxon>
        <taxon>Pezizomycotina</taxon>
        <taxon>Eurotiomycetes</taxon>
        <taxon>Eurotiomycetidae</taxon>
        <taxon>Onygenales</taxon>
        <taxon>Nannizziopsiaceae</taxon>
        <taxon>Emydomyces</taxon>
    </lineage>
</organism>
<dbReference type="InterPro" id="IPR013744">
    <property type="entry name" value="SidJ"/>
</dbReference>
<evidence type="ECO:0000313" key="1">
    <source>
        <dbReference type="EMBL" id="WEW55088.1"/>
    </source>
</evidence>